<feature type="transmembrane region" description="Helical" evidence="2">
    <location>
        <begin position="12"/>
        <end position="31"/>
    </location>
</feature>
<gene>
    <name evidence="3" type="ORF">H8S08_10100</name>
</gene>
<keyword evidence="1" id="KW-0175">Coiled coil</keyword>
<keyword evidence="2" id="KW-0812">Transmembrane</keyword>
<feature type="coiled-coil region" evidence="1">
    <location>
        <begin position="224"/>
        <end position="251"/>
    </location>
</feature>
<evidence type="ECO:0000256" key="2">
    <source>
        <dbReference type="SAM" id="Phobius"/>
    </source>
</evidence>
<dbReference type="EMBL" id="JACOOK010000005">
    <property type="protein sequence ID" value="MBC5617363.1"/>
    <property type="molecule type" value="Genomic_DNA"/>
</dbReference>
<sequence>MKYVLYILRFFYRIRFWLILLPVLAACYMIWKTRDIARYYEVRTTVYTGVVSGYDIEQASVREADWNTKNSTIVNMMDILKSEATLRRVSMRLYARCLMNGDSMKNNTYINADTYRWLMDRTPKYVLDLIVKGDEDKTVENFFDNMKPDNRDHLYGLFMWEASRYFGYKDLEQIRVDRIASSDMLKLSYQNSDPGITYNTVLILVKEFFDQYQTLRFGETNDAIAYFRRELAEAGTKLKAAEDELTSYNVEKRVINYTDETKEVASINKEFEIQYQDVLMNYAKADAAVSQLEGRIDMNINNMRSNSAFMEKLKLISELQTQITNIDAFGQKNEANLEKLATLKKALKAEERSVSELTKTINENKYSKEGIVSDRFVQDWLAQTLELSKAKAQKEVMEKWRRELNEKYTYYAPIGSTIKSKEREIDFTERTYLSLLEGLNSAILRLRQLQMTTNTLKVTDEPSYPISPLPHKRKMMVLLAFVCTAIFVVAYFLFLELVDRTLRDRIRAERITGRKVLGVMPRNSRRYRPFNQQAKEIAMHCLAKALVPYFGREKPVVINILSTEEGDGKHFVAQYLRDYWQKSGLKVGLLSYREEFNCRSESYLLANNLTDYCQAGDAMIVLVVHQPLTEESVPSPLLESANLNLMIARSDRTWTTIDQEVFEKVGEQSGETPLFLVLNQTAWDVTEDFTGLLPPYSRFRRWLYRLSQLGLTARDTKKNESGV</sequence>
<accession>A0ABR7CNX5</accession>
<dbReference type="PROSITE" id="PS51257">
    <property type="entry name" value="PROKAR_LIPOPROTEIN"/>
    <property type="match status" value="1"/>
</dbReference>
<keyword evidence="2" id="KW-0472">Membrane</keyword>
<dbReference type="PANTHER" id="PTHR32309:SF13">
    <property type="entry name" value="FERRIC ENTEROBACTIN TRANSPORT PROTEIN FEPE"/>
    <property type="match status" value="1"/>
</dbReference>
<organism evidence="3 4">
    <name type="scientific">Alistipes hominis</name>
    <dbReference type="NCBI Taxonomy" id="2763015"/>
    <lineage>
        <taxon>Bacteria</taxon>
        <taxon>Pseudomonadati</taxon>
        <taxon>Bacteroidota</taxon>
        <taxon>Bacteroidia</taxon>
        <taxon>Bacteroidales</taxon>
        <taxon>Rikenellaceae</taxon>
        <taxon>Alistipes</taxon>
    </lineage>
</organism>
<comment type="caution">
    <text evidence="3">The sequence shown here is derived from an EMBL/GenBank/DDBJ whole genome shotgun (WGS) entry which is preliminary data.</text>
</comment>
<dbReference type="RefSeq" id="WP_118657028.1">
    <property type="nucleotide sequence ID" value="NZ_JACOOK010000005.1"/>
</dbReference>
<proteinExistence type="predicted"/>
<dbReference type="InterPro" id="IPR050445">
    <property type="entry name" value="Bact_polysacc_biosynth/exp"/>
</dbReference>
<name>A0ABR7CNX5_9BACT</name>
<evidence type="ECO:0000313" key="4">
    <source>
        <dbReference type="Proteomes" id="UP000636891"/>
    </source>
</evidence>
<protein>
    <submittedName>
        <fullName evidence="3">Exopolysaccharide biosynthesis protein</fullName>
    </submittedName>
</protein>
<reference evidence="3 4" key="1">
    <citation type="submission" date="2020-08" db="EMBL/GenBank/DDBJ databases">
        <title>Genome public.</title>
        <authorList>
            <person name="Liu C."/>
            <person name="Sun Q."/>
        </authorList>
    </citation>
    <scope>NUCLEOTIDE SEQUENCE [LARGE SCALE GENOMIC DNA]</scope>
    <source>
        <strain evidence="3 4">New-7</strain>
    </source>
</reference>
<keyword evidence="4" id="KW-1185">Reference proteome</keyword>
<evidence type="ECO:0000256" key="1">
    <source>
        <dbReference type="SAM" id="Coils"/>
    </source>
</evidence>
<feature type="transmembrane region" description="Helical" evidence="2">
    <location>
        <begin position="475"/>
        <end position="498"/>
    </location>
</feature>
<keyword evidence="2" id="KW-1133">Transmembrane helix</keyword>
<evidence type="ECO:0000313" key="3">
    <source>
        <dbReference type="EMBL" id="MBC5617363.1"/>
    </source>
</evidence>
<dbReference type="PANTHER" id="PTHR32309">
    <property type="entry name" value="TYROSINE-PROTEIN KINASE"/>
    <property type="match status" value="1"/>
</dbReference>
<dbReference type="Proteomes" id="UP000636891">
    <property type="component" value="Unassembled WGS sequence"/>
</dbReference>